<proteinExistence type="predicted"/>
<dbReference type="AlphaFoldDB" id="A0AAE0P1D1"/>
<accession>A0AAE0P1D1</accession>
<reference evidence="1" key="2">
    <citation type="submission" date="2023-06" db="EMBL/GenBank/DDBJ databases">
        <authorList>
            <consortium name="Lawrence Berkeley National Laboratory"/>
            <person name="Haridas S."/>
            <person name="Hensen N."/>
            <person name="Bonometti L."/>
            <person name="Westerberg I."/>
            <person name="Brannstrom I.O."/>
            <person name="Guillou S."/>
            <person name="Cros-Aarteil S."/>
            <person name="Calhoun S."/>
            <person name="Kuo A."/>
            <person name="Mondo S."/>
            <person name="Pangilinan J."/>
            <person name="Riley R."/>
            <person name="LaButti K."/>
            <person name="Andreopoulos B."/>
            <person name="Lipzen A."/>
            <person name="Chen C."/>
            <person name="Yanf M."/>
            <person name="Daum C."/>
            <person name="Ng V."/>
            <person name="Clum A."/>
            <person name="Steindorff A."/>
            <person name="Ohm R."/>
            <person name="Martin F."/>
            <person name="Silar P."/>
            <person name="Natvig D."/>
            <person name="Lalanne C."/>
            <person name="Gautier V."/>
            <person name="Ament-velasquez S.L."/>
            <person name="Kruys A."/>
            <person name="Hutchinson M.I."/>
            <person name="Powell A.J."/>
            <person name="Barry K."/>
            <person name="Miller A.N."/>
            <person name="Grigoriev I.V."/>
            <person name="Debuchy R."/>
            <person name="Gladieux P."/>
            <person name="Thoren M.H."/>
            <person name="Johannesson H."/>
        </authorList>
    </citation>
    <scope>NUCLEOTIDE SEQUENCE</scope>
    <source>
        <strain evidence="1">CBS 232.78</strain>
    </source>
</reference>
<gene>
    <name evidence="1" type="ORF">B0H63DRAFT_539924</name>
</gene>
<evidence type="ECO:0000313" key="1">
    <source>
        <dbReference type="EMBL" id="KAK3391245.1"/>
    </source>
</evidence>
<dbReference type="EMBL" id="JAULSW010000002">
    <property type="protein sequence ID" value="KAK3391245.1"/>
    <property type="molecule type" value="Genomic_DNA"/>
</dbReference>
<name>A0AAE0P1D1_9PEZI</name>
<keyword evidence="2" id="KW-1185">Reference proteome</keyword>
<organism evidence="1 2">
    <name type="scientific">Podospora didyma</name>
    <dbReference type="NCBI Taxonomy" id="330526"/>
    <lineage>
        <taxon>Eukaryota</taxon>
        <taxon>Fungi</taxon>
        <taxon>Dikarya</taxon>
        <taxon>Ascomycota</taxon>
        <taxon>Pezizomycotina</taxon>
        <taxon>Sordariomycetes</taxon>
        <taxon>Sordariomycetidae</taxon>
        <taxon>Sordariales</taxon>
        <taxon>Podosporaceae</taxon>
        <taxon>Podospora</taxon>
    </lineage>
</organism>
<reference evidence="1" key="1">
    <citation type="journal article" date="2023" name="Mol. Phylogenet. Evol.">
        <title>Genome-scale phylogeny and comparative genomics of the fungal order Sordariales.</title>
        <authorList>
            <person name="Hensen N."/>
            <person name="Bonometti L."/>
            <person name="Westerberg I."/>
            <person name="Brannstrom I.O."/>
            <person name="Guillou S."/>
            <person name="Cros-Aarteil S."/>
            <person name="Calhoun S."/>
            <person name="Haridas S."/>
            <person name="Kuo A."/>
            <person name="Mondo S."/>
            <person name="Pangilinan J."/>
            <person name="Riley R."/>
            <person name="LaButti K."/>
            <person name="Andreopoulos B."/>
            <person name="Lipzen A."/>
            <person name="Chen C."/>
            <person name="Yan M."/>
            <person name="Daum C."/>
            <person name="Ng V."/>
            <person name="Clum A."/>
            <person name="Steindorff A."/>
            <person name="Ohm R.A."/>
            <person name="Martin F."/>
            <person name="Silar P."/>
            <person name="Natvig D.O."/>
            <person name="Lalanne C."/>
            <person name="Gautier V."/>
            <person name="Ament-Velasquez S.L."/>
            <person name="Kruys A."/>
            <person name="Hutchinson M.I."/>
            <person name="Powell A.J."/>
            <person name="Barry K."/>
            <person name="Miller A.N."/>
            <person name="Grigoriev I.V."/>
            <person name="Debuchy R."/>
            <person name="Gladieux P."/>
            <person name="Hiltunen Thoren M."/>
            <person name="Johannesson H."/>
        </authorList>
    </citation>
    <scope>NUCLEOTIDE SEQUENCE</scope>
    <source>
        <strain evidence="1">CBS 232.78</strain>
    </source>
</reference>
<evidence type="ECO:0000313" key="2">
    <source>
        <dbReference type="Proteomes" id="UP001285441"/>
    </source>
</evidence>
<protein>
    <submittedName>
        <fullName evidence="1">Uncharacterized protein</fullName>
    </submittedName>
</protein>
<sequence length="241" mass="27482">MDNQHLVCVFYGGRFVLSKRGLGSGDPGTQGATLIQFLRIPTNVQSLKDGLQFIYEPSELQRVTVERDIVEARTQFYRLYGREPVYVEDCCRVMDALCPPLSRYTSAGILQIIAQAKAGREVPIVFKLPDKEYWISGRWTYVVDLDRSILEVFYDSEDNKLGHRFEGVGVDDVPAFITSLTFSDLQIKDSAGEIPSEIVKWRGEYLYAFYPSSILTNNLQSLSRPQDFFRTLAILKTVRQD</sequence>
<comment type="caution">
    <text evidence="1">The sequence shown here is derived from an EMBL/GenBank/DDBJ whole genome shotgun (WGS) entry which is preliminary data.</text>
</comment>
<dbReference type="Proteomes" id="UP001285441">
    <property type="component" value="Unassembled WGS sequence"/>
</dbReference>